<reference evidence="1" key="1">
    <citation type="submission" date="2024-02" db="EMBL/GenBank/DDBJ databases">
        <title>Draft genome sequence of new strains in genus Ureaplasma.</title>
        <authorList>
            <person name="Nakajima Y."/>
            <person name="Segawa T."/>
        </authorList>
    </citation>
    <scope>NUCLEOTIDE SEQUENCE [LARGE SCALE GENOMIC DNA]</scope>
    <source>
        <strain evidence="1">OM1</strain>
    </source>
</reference>
<dbReference type="EMBL" id="BAABQM010000006">
    <property type="protein sequence ID" value="GAA5414957.1"/>
    <property type="molecule type" value="Genomic_DNA"/>
</dbReference>
<accession>A0ABP9U9U3</accession>
<protein>
    <submittedName>
        <fullName evidence="1">Uncharacterized protein</fullName>
    </submittedName>
</protein>
<gene>
    <name evidence="1" type="ORF">UREOM_6680</name>
</gene>
<sequence length="83" mass="10162">MLIHEYINFIKDLKLSRQNKTLLTHVHFFKYSEIVKRFNLSYQVMNHYLNAFQKFSPLAHKKTKARYKRIFKNESKKNVVENN</sequence>
<dbReference type="Proteomes" id="UP001449582">
    <property type="component" value="Unassembled WGS sequence"/>
</dbReference>
<comment type="caution">
    <text evidence="1">The sequence shown here is derived from an EMBL/GenBank/DDBJ whole genome shotgun (WGS) entry which is preliminary data.</text>
</comment>
<name>A0ABP9U9U3_9BACT</name>
<keyword evidence="2" id="KW-1185">Reference proteome</keyword>
<proteinExistence type="predicted"/>
<organism evidence="1 2">
    <name type="scientific">Ureaplasma ceti</name>
    <dbReference type="NCBI Taxonomy" id="3119530"/>
    <lineage>
        <taxon>Bacteria</taxon>
        <taxon>Bacillati</taxon>
        <taxon>Mycoplasmatota</taxon>
        <taxon>Mycoplasmoidales</taxon>
        <taxon>Mycoplasmoidaceae</taxon>
        <taxon>Ureaplasma</taxon>
    </lineage>
</organism>
<evidence type="ECO:0000313" key="2">
    <source>
        <dbReference type="Proteomes" id="UP001449582"/>
    </source>
</evidence>
<evidence type="ECO:0000313" key="1">
    <source>
        <dbReference type="EMBL" id="GAA5414957.1"/>
    </source>
</evidence>